<dbReference type="InterPro" id="IPR011527">
    <property type="entry name" value="ABC1_TM_dom"/>
</dbReference>
<feature type="non-terminal residue" evidence="11">
    <location>
        <position position="503"/>
    </location>
</feature>
<dbReference type="AlphaFoldDB" id="A0A4P9XHW2"/>
<evidence type="ECO:0000313" key="12">
    <source>
        <dbReference type="Proteomes" id="UP000271241"/>
    </source>
</evidence>
<dbReference type="SUPFAM" id="SSF52540">
    <property type="entry name" value="P-loop containing nucleoside triphosphate hydrolases"/>
    <property type="match status" value="1"/>
</dbReference>
<dbReference type="GO" id="GO:0090374">
    <property type="term" value="P:oligopeptide export from mitochondrion"/>
    <property type="evidence" value="ECO:0007669"/>
    <property type="project" value="TreeGrafter"/>
</dbReference>
<dbReference type="InterPro" id="IPR003439">
    <property type="entry name" value="ABC_transporter-like_ATP-bd"/>
</dbReference>
<dbReference type="Proteomes" id="UP000271241">
    <property type="component" value="Unassembled WGS sequence"/>
</dbReference>
<evidence type="ECO:0000256" key="2">
    <source>
        <dbReference type="ARBA" id="ARBA00022692"/>
    </source>
</evidence>
<keyword evidence="3" id="KW-0999">Mitochondrion inner membrane</keyword>
<organism evidence="11 12">
    <name type="scientific">Thamnocephalis sphaerospora</name>
    <dbReference type="NCBI Taxonomy" id="78915"/>
    <lineage>
        <taxon>Eukaryota</taxon>
        <taxon>Fungi</taxon>
        <taxon>Fungi incertae sedis</taxon>
        <taxon>Zoopagomycota</taxon>
        <taxon>Zoopagomycotina</taxon>
        <taxon>Zoopagomycetes</taxon>
        <taxon>Zoopagales</taxon>
        <taxon>Sigmoideomycetaceae</taxon>
        <taxon>Thamnocephalis</taxon>
    </lineage>
</organism>
<dbReference type="Pfam" id="PF00664">
    <property type="entry name" value="ABC_membrane"/>
    <property type="match status" value="1"/>
</dbReference>
<dbReference type="PANTHER" id="PTHR43394:SF1">
    <property type="entry name" value="ATP-BINDING CASSETTE SUB-FAMILY B MEMBER 10, MITOCHONDRIAL"/>
    <property type="match status" value="1"/>
</dbReference>
<evidence type="ECO:0000259" key="9">
    <source>
        <dbReference type="PROSITE" id="PS50893"/>
    </source>
</evidence>
<feature type="transmembrane region" description="Helical" evidence="8">
    <location>
        <begin position="55"/>
        <end position="74"/>
    </location>
</feature>
<evidence type="ECO:0000256" key="8">
    <source>
        <dbReference type="SAM" id="Phobius"/>
    </source>
</evidence>
<evidence type="ECO:0000256" key="5">
    <source>
        <dbReference type="ARBA" id="ARBA00022989"/>
    </source>
</evidence>
<keyword evidence="7 8" id="KW-0472">Membrane</keyword>
<gene>
    <name evidence="11" type="ORF">THASP1DRAFT_7959</name>
</gene>
<proteinExistence type="predicted"/>
<keyword evidence="6" id="KW-0496">Mitochondrion</keyword>
<keyword evidence="4" id="KW-0809">Transit peptide</keyword>
<evidence type="ECO:0000259" key="10">
    <source>
        <dbReference type="PROSITE" id="PS50929"/>
    </source>
</evidence>
<dbReference type="InterPro" id="IPR017871">
    <property type="entry name" value="ABC_transporter-like_CS"/>
</dbReference>
<evidence type="ECO:0000313" key="11">
    <source>
        <dbReference type="EMBL" id="RKP05217.1"/>
    </source>
</evidence>
<comment type="subcellular location">
    <subcellularLocation>
        <location evidence="1">Membrane</location>
        <topology evidence="1">Multi-pass membrane protein</topology>
    </subcellularLocation>
</comment>
<feature type="domain" description="ABC transmembrane type-1" evidence="10">
    <location>
        <begin position="18"/>
        <end position="304"/>
    </location>
</feature>
<evidence type="ECO:0000256" key="3">
    <source>
        <dbReference type="ARBA" id="ARBA00022792"/>
    </source>
</evidence>
<dbReference type="Pfam" id="PF00005">
    <property type="entry name" value="ABC_tran"/>
    <property type="match status" value="1"/>
</dbReference>
<evidence type="ECO:0000256" key="6">
    <source>
        <dbReference type="ARBA" id="ARBA00023128"/>
    </source>
</evidence>
<feature type="transmembrane region" description="Helical" evidence="8">
    <location>
        <begin position="160"/>
        <end position="179"/>
    </location>
</feature>
<dbReference type="GO" id="GO:0005524">
    <property type="term" value="F:ATP binding"/>
    <property type="evidence" value="ECO:0007669"/>
    <property type="project" value="InterPro"/>
</dbReference>
<dbReference type="CDD" id="cd18573">
    <property type="entry name" value="ABC_6TM_ABCB10_like"/>
    <property type="match status" value="1"/>
</dbReference>
<dbReference type="FunFam" id="1.20.1560.10:FF:000048">
    <property type="entry name" value="ATP-binding cassette sub-family B member 10, mitochondrial"/>
    <property type="match status" value="1"/>
</dbReference>
<dbReference type="PROSITE" id="PS50893">
    <property type="entry name" value="ABC_TRANSPORTER_2"/>
    <property type="match status" value="1"/>
</dbReference>
<feature type="non-terminal residue" evidence="11">
    <location>
        <position position="1"/>
    </location>
</feature>
<dbReference type="GO" id="GO:0005743">
    <property type="term" value="C:mitochondrial inner membrane"/>
    <property type="evidence" value="ECO:0007669"/>
    <property type="project" value="TreeGrafter"/>
</dbReference>
<evidence type="ECO:0000256" key="4">
    <source>
        <dbReference type="ARBA" id="ARBA00022946"/>
    </source>
</evidence>
<evidence type="ECO:0000256" key="7">
    <source>
        <dbReference type="ARBA" id="ARBA00023136"/>
    </source>
</evidence>
<dbReference type="GO" id="GO:0016887">
    <property type="term" value="F:ATP hydrolysis activity"/>
    <property type="evidence" value="ECO:0007669"/>
    <property type="project" value="InterPro"/>
</dbReference>
<dbReference type="STRING" id="78915.A0A4P9XHW2"/>
<dbReference type="PROSITE" id="PS50929">
    <property type="entry name" value="ABC_TM1F"/>
    <property type="match status" value="1"/>
</dbReference>
<keyword evidence="2 8" id="KW-0812">Transmembrane</keyword>
<accession>A0A4P9XHW2</accession>
<dbReference type="SUPFAM" id="SSF90123">
    <property type="entry name" value="ABC transporter transmembrane region"/>
    <property type="match status" value="1"/>
</dbReference>
<dbReference type="InterPro" id="IPR027417">
    <property type="entry name" value="P-loop_NTPase"/>
</dbReference>
<protein>
    <submittedName>
        <fullName evidence="11">ABC transporter type 1, transmembrane domain-containing protein</fullName>
    </submittedName>
</protein>
<dbReference type="Gene3D" id="1.20.1560.10">
    <property type="entry name" value="ABC transporter type 1, transmembrane domain"/>
    <property type="match status" value="1"/>
</dbReference>
<reference evidence="12" key="1">
    <citation type="journal article" date="2018" name="Nat. Microbiol.">
        <title>Leveraging single-cell genomics to expand the fungal tree of life.</title>
        <authorList>
            <person name="Ahrendt S.R."/>
            <person name="Quandt C.A."/>
            <person name="Ciobanu D."/>
            <person name="Clum A."/>
            <person name="Salamov A."/>
            <person name="Andreopoulos B."/>
            <person name="Cheng J.F."/>
            <person name="Woyke T."/>
            <person name="Pelin A."/>
            <person name="Henrissat B."/>
            <person name="Reynolds N.K."/>
            <person name="Benny G.L."/>
            <person name="Smith M.E."/>
            <person name="James T.Y."/>
            <person name="Grigoriev I.V."/>
        </authorList>
    </citation>
    <scope>NUCLEOTIDE SEQUENCE [LARGE SCALE GENOMIC DNA]</scope>
    <source>
        <strain evidence="12">RSA 1356</strain>
    </source>
</reference>
<dbReference type="PANTHER" id="PTHR43394">
    <property type="entry name" value="ATP-DEPENDENT PERMEASE MDL1, MITOCHONDRIAL"/>
    <property type="match status" value="1"/>
</dbReference>
<keyword evidence="12" id="KW-1185">Reference proteome</keyword>
<sequence length="503" mass="54013">EMRRLIALARPEAKLLSGAITLLVTSSVVTMSVPFSMGKIIDIVTNANATLPGDLSLPQFYTLLGAVFLGGALANAGRLTIMKLVGERIVARLRTSLFDTLLRQEVAFFDKNRSGELISRLSVDTAIVGKTLSNNISDGLRNSIMAVSGLSMMAYVSGKLTLTMMFIVPPMAVFAVYYGRYVRSLSKQTQAALGSVTEVAEERLSNVRTVFAFAREHDESQRYANRVSEVFALARKEASETTAFAYDCAGFTGNLTVLAVLGLGGSMVSQGQITVGELASFLMYTAYVGTSTMGVTSFYSEMMKGLGAGSRLFELLDRAPEIDKDSGAQLPAVQGEISFENVHFAYPTRPGVRVLDGLSFSIKPGTVLAVAGTSGGGKSTIGSLLLRFYDPTSGRVLVDGTDVRQLSARWWRSQVGVVSQEPVLFAGTVAENIRYAKPDATDAEVRNAAQLANCSFIDRLPDKYDTPVGERGVSLSGGQKQRIAIARALLKDPRILILDEATS</sequence>
<keyword evidence="5 8" id="KW-1133">Transmembrane helix</keyword>
<dbReference type="Gene3D" id="3.40.50.300">
    <property type="entry name" value="P-loop containing nucleotide triphosphate hydrolases"/>
    <property type="match status" value="1"/>
</dbReference>
<feature type="domain" description="ABC transporter" evidence="9">
    <location>
        <begin position="337"/>
        <end position="503"/>
    </location>
</feature>
<dbReference type="PROSITE" id="PS00211">
    <property type="entry name" value="ABC_TRANSPORTER_1"/>
    <property type="match status" value="1"/>
</dbReference>
<evidence type="ECO:0000256" key="1">
    <source>
        <dbReference type="ARBA" id="ARBA00004141"/>
    </source>
</evidence>
<dbReference type="InterPro" id="IPR039421">
    <property type="entry name" value="Type_1_exporter"/>
</dbReference>
<dbReference type="EMBL" id="KZ993215">
    <property type="protein sequence ID" value="RKP05217.1"/>
    <property type="molecule type" value="Genomic_DNA"/>
</dbReference>
<dbReference type="InterPro" id="IPR036640">
    <property type="entry name" value="ABC1_TM_sf"/>
</dbReference>
<name>A0A4P9XHW2_9FUNG</name>
<dbReference type="OrthoDB" id="6500128at2759"/>
<dbReference type="GO" id="GO:0015421">
    <property type="term" value="F:ABC-type oligopeptide transporter activity"/>
    <property type="evidence" value="ECO:0007669"/>
    <property type="project" value="TreeGrafter"/>
</dbReference>
<feature type="transmembrane region" description="Helical" evidence="8">
    <location>
        <begin position="12"/>
        <end position="35"/>
    </location>
</feature>